<accession>A0ABV0XUW4</accession>
<name>A0ABV0XUW4_9TELE</name>
<evidence type="ECO:0000313" key="2">
    <source>
        <dbReference type="Proteomes" id="UP001469553"/>
    </source>
</evidence>
<dbReference type="EMBL" id="JAHRIP010012935">
    <property type="protein sequence ID" value="MEQ2285270.1"/>
    <property type="molecule type" value="Genomic_DNA"/>
</dbReference>
<keyword evidence="2" id="KW-1185">Reference proteome</keyword>
<dbReference type="Proteomes" id="UP001469553">
    <property type="component" value="Unassembled WGS sequence"/>
</dbReference>
<sequence length="136" mass="15227">MLLLHSITAYYRQAECIQTISGWSVCFPFIEAEGPRKEDFFPSSLAFFTKGQSFSLASLSSRESTSMMVIEKKFGDVFIVYRLTLHSGVWCADGSIFHCSGQYFPVFSLTHSSLSSSIVKDLSYVSPNKSFTCNID</sequence>
<comment type="caution">
    <text evidence="1">The sequence shown here is derived from an EMBL/GenBank/DDBJ whole genome shotgun (WGS) entry which is preliminary data.</text>
</comment>
<reference evidence="1 2" key="1">
    <citation type="submission" date="2021-06" db="EMBL/GenBank/DDBJ databases">
        <authorList>
            <person name="Palmer J.M."/>
        </authorList>
    </citation>
    <scope>NUCLEOTIDE SEQUENCE [LARGE SCALE GENOMIC DNA]</scope>
    <source>
        <strain evidence="1 2">AS_MEX2019</strain>
        <tissue evidence="1">Muscle</tissue>
    </source>
</reference>
<protein>
    <submittedName>
        <fullName evidence="1">Uncharacterized protein</fullName>
    </submittedName>
</protein>
<evidence type="ECO:0000313" key="1">
    <source>
        <dbReference type="EMBL" id="MEQ2285270.1"/>
    </source>
</evidence>
<gene>
    <name evidence="1" type="ORF">AMECASPLE_030084</name>
</gene>
<proteinExistence type="predicted"/>
<organism evidence="1 2">
    <name type="scientific">Ameca splendens</name>
    <dbReference type="NCBI Taxonomy" id="208324"/>
    <lineage>
        <taxon>Eukaryota</taxon>
        <taxon>Metazoa</taxon>
        <taxon>Chordata</taxon>
        <taxon>Craniata</taxon>
        <taxon>Vertebrata</taxon>
        <taxon>Euteleostomi</taxon>
        <taxon>Actinopterygii</taxon>
        <taxon>Neopterygii</taxon>
        <taxon>Teleostei</taxon>
        <taxon>Neoteleostei</taxon>
        <taxon>Acanthomorphata</taxon>
        <taxon>Ovalentaria</taxon>
        <taxon>Atherinomorphae</taxon>
        <taxon>Cyprinodontiformes</taxon>
        <taxon>Goodeidae</taxon>
        <taxon>Ameca</taxon>
    </lineage>
</organism>